<dbReference type="PANTHER" id="PTHR21666:SF270">
    <property type="entry name" value="MUREIN HYDROLASE ACTIVATOR ENVC"/>
    <property type="match status" value="1"/>
</dbReference>
<dbReference type="SMART" id="SM00257">
    <property type="entry name" value="LysM"/>
    <property type="match status" value="1"/>
</dbReference>
<keyword evidence="6" id="KW-1185">Reference proteome</keyword>
<accession>A0A4Y7R5A9</accession>
<organism evidence="5 6">
    <name type="scientific">Pelotomaculum schinkii</name>
    <dbReference type="NCBI Taxonomy" id="78350"/>
    <lineage>
        <taxon>Bacteria</taxon>
        <taxon>Bacillati</taxon>
        <taxon>Bacillota</taxon>
        <taxon>Clostridia</taxon>
        <taxon>Eubacteriales</taxon>
        <taxon>Desulfotomaculaceae</taxon>
        <taxon>Pelotomaculum</taxon>
    </lineage>
</organism>
<keyword evidence="1" id="KW-0732">Signal</keyword>
<dbReference type="Gene3D" id="3.10.350.10">
    <property type="entry name" value="LysM domain"/>
    <property type="match status" value="1"/>
</dbReference>
<keyword evidence="2" id="KW-0812">Transmembrane</keyword>
<feature type="domain" description="G5" evidence="3">
    <location>
        <begin position="259"/>
        <end position="339"/>
    </location>
</feature>
<dbReference type="Gene3D" id="2.20.230.10">
    <property type="entry name" value="Resuscitation-promoting factor rpfb"/>
    <property type="match status" value="1"/>
</dbReference>
<sequence length="467" mass="50324">MPPRFEGLRRLPGLNNKAFSGVFRQWLARQSIFRRVVMGVAGYLVLALIAYAIFGGNACAVMVDGKTVAVAANEKTARQALGEVLKQKSGEIGGSVKVAGKISYKAIKVQPEELLERETLQARLNETLTFSTECTAIVINGEEKIFIKEKEDAETLLAWLQTLYPVEAGEHPSIKENVELVKTSSAIDSVLDLETAKKTVLLGTNKIEQYVIKDGDTLWDIARAVNIDVDQIAMANPGIDIDNISIGQSLYLSKAAPLLTVVATRQVTVNEEIPYEVEVKKDDQLLLGEKKVLTAGEPGERTVTYLITRENGFETGRQVLDQKIIREATTEVVAMGSVTMLASRGGGRLSWPCSGGITSPFGMRWGRMHEGIDIGAGYGYKVVAAAGGTVISTGWEGGYGKAVQISHGGGLVTHYAHLSSIEVSNGQTVERGELIGLVGSTGSSEGPHLHFEVLMAGQPRNPVNYLP</sequence>
<dbReference type="PANTHER" id="PTHR21666">
    <property type="entry name" value="PEPTIDASE-RELATED"/>
    <property type="match status" value="1"/>
</dbReference>
<dbReference type="Gene3D" id="2.70.70.10">
    <property type="entry name" value="Glucose Permease (Domain IIA)"/>
    <property type="match status" value="1"/>
</dbReference>
<dbReference type="Pfam" id="PF07501">
    <property type="entry name" value="G5"/>
    <property type="match status" value="1"/>
</dbReference>
<evidence type="ECO:0000259" key="3">
    <source>
        <dbReference type="PROSITE" id="PS51109"/>
    </source>
</evidence>
<evidence type="ECO:0000256" key="1">
    <source>
        <dbReference type="ARBA" id="ARBA00022729"/>
    </source>
</evidence>
<evidence type="ECO:0000313" key="6">
    <source>
        <dbReference type="Proteomes" id="UP000298324"/>
    </source>
</evidence>
<dbReference type="RefSeq" id="WP_134216769.1">
    <property type="nucleotide sequence ID" value="NZ_QFGA01000004.1"/>
</dbReference>
<dbReference type="SMART" id="SM01208">
    <property type="entry name" value="G5"/>
    <property type="match status" value="1"/>
</dbReference>
<feature type="domain" description="LysM" evidence="4">
    <location>
        <begin position="208"/>
        <end position="252"/>
    </location>
</feature>
<evidence type="ECO:0000313" key="5">
    <source>
        <dbReference type="EMBL" id="TEB04174.1"/>
    </source>
</evidence>
<proteinExistence type="predicted"/>
<keyword evidence="2" id="KW-1133">Transmembrane helix</keyword>
<dbReference type="CDD" id="cd12797">
    <property type="entry name" value="M23_peptidase"/>
    <property type="match status" value="1"/>
</dbReference>
<dbReference type="InterPro" id="IPR016047">
    <property type="entry name" value="M23ase_b-sheet_dom"/>
</dbReference>
<dbReference type="SUPFAM" id="SSF51261">
    <property type="entry name" value="Duplicated hybrid motif"/>
    <property type="match status" value="1"/>
</dbReference>
<name>A0A4Y7R5A9_9FIRM</name>
<gene>
    <name evidence="5" type="primary">mepM_3</name>
    <name evidence="5" type="ORF">Psch_03899</name>
</gene>
<dbReference type="EMBL" id="QFGA01000004">
    <property type="protein sequence ID" value="TEB04174.1"/>
    <property type="molecule type" value="Genomic_DNA"/>
</dbReference>
<dbReference type="InterPro" id="IPR011055">
    <property type="entry name" value="Dup_hybrid_motif"/>
</dbReference>
<feature type="transmembrane region" description="Helical" evidence="2">
    <location>
        <begin position="32"/>
        <end position="54"/>
    </location>
</feature>
<protein>
    <submittedName>
        <fullName evidence="5">Murein DD-endopeptidase MepM</fullName>
        <ecNumber evidence="5">3.4.24.-</ecNumber>
    </submittedName>
</protein>
<keyword evidence="2" id="KW-0472">Membrane</keyword>
<dbReference type="Pfam" id="PF01551">
    <property type="entry name" value="Peptidase_M23"/>
    <property type="match status" value="1"/>
</dbReference>
<reference evidence="5 6" key="1">
    <citation type="journal article" date="2018" name="Environ. Microbiol.">
        <title>Novel energy conservation strategies and behaviour of Pelotomaculum schinkii driving syntrophic propionate catabolism.</title>
        <authorList>
            <person name="Hidalgo-Ahumada C.A.P."/>
            <person name="Nobu M.K."/>
            <person name="Narihiro T."/>
            <person name="Tamaki H."/>
            <person name="Liu W.T."/>
            <person name="Kamagata Y."/>
            <person name="Stams A.J.M."/>
            <person name="Imachi H."/>
            <person name="Sousa D.Z."/>
        </authorList>
    </citation>
    <scope>NUCLEOTIDE SEQUENCE [LARGE SCALE GENOMIC DNA]</scope>
    <source>
        <strain evidence="5 6">HH</strain>
    </source>
</reference>
<dbReference type="InterPro" id="IPR036779">
    <property type="entry name" value="LysM_dom_sf"/>
</dbReference>
<evidence type="ECO:0000256" key="2">
    <source>
        <dbReference type="SAM" id="Phobius"/>
    </source>
</evidence>
<dbReference type="Proteomes" id="UP000298324">
    <property type="component" value="Unassembled WGS sequence"/>
</dbReference>
<dbReference type="PROSITE" id="PS51782">
    <property type="entry name" value="LYSM"/>
    <property type="match status" value="1"/>
</dbReference>
<dbReference type="InterPro" id="IPR018392">
    <property type="entry name" value="LysM"/>
</dbReference>
<dbReference type="GO" id="GO:0004222">
    <property type="term" value="F:metalloendopeptidase activity"/>
    <property type="evidence" value="ECO:0007669"/>
    <property type="project" value="TreeGrafter"/>
</dbReference>
<dbReference type="InterPro" id="IPR050570">
    <property type="entry name" value="Cell_wall_metabolism_enzyme"/>
</dbReference>
<evidence type="ECO:0000259" key="4">
    <source>
        <dbReference type="PROSITE" id="PS51782"/>
    </source>
</evidence>
<comment type="caution">
    <text evidence="5">The sequence shown here is derived from an EMBL/GenBank/DDBJ whole genome shotgun (WGS) entry which is preliminary data.</text>
</comment>
<dbReference type="Pfam" id="PF01476">
    <property type="entry name" value="LysM"/>
    <property type="match status" value="1"/>
</dbReference>
<keyword evidence="5" id="KW-0378">Hydrolase</keyword>
<dbReference type="PROSITE" id="PS51109">
    <property type="entry name" value="G5"/>
    <property type="match status" value="1"/>
</dbReference>
<dbReference type="AlphaFoldDB" id="A0A4Y7R5A9"/>
<dbReference type="InterPro" id="IPR011098">
    <property type="entry name" value="G5_dom"/>
</dbReference>
<dbReference type="CDD" id="cd00118">
    <property type="entry name" value="LysM"/>
    <property type="match status" value="1"/>
</dbReference>
<dbReference type="EC" id="3.4.24.-" evidence="5"/>